<reference evidence="2 3" key="1">
    <citation type="submission" date="2024-09" db="EMBL/GenBank/DDBJ databases">
        <authorList>
            <person name="Sun Q."/>
            <person name="Mori K."/>
        </authorList>
    </citation>
    <scope>NUCLEOTIDE SEQUENCE [LARGE SCALE GENOMIC DNA]</scope>
    <source>
        <strain evidence="2 3">NCAIM B.02529</strain>
    </source>
</reference>
<feature type="compositionally biased region" description="Acidic residues" evidence="1">
    <location>
        <begin position="60"/>
        <end position="82"/>
    </location>
</feature>
<sequence>MSEKKRVIKVDEVIIQADNVVIEPTRKRYDREEEAEDDREYRRGPFDNLFGPGPRSVEAAEAEEEEKDEVEEVEEDKGDDEEPERRPFSWI</sequence>
<evidence type="ECO:0000313" key="2">
    <source>
        <dbReference type="EMBL" id="MFC0524749.1"/>
    </source>
</evidence>
<proteinExistence type="predicted"/>
<organism evidence="2 3">
    <name type="scientific">Pontibacillus salicampi</name>
    <dbReference type="NCBI Taxonomy" id="1449801"/>
    <lineage>
        <taxon>Bacteria</taxon>
        <taxon>Bacillati</taxon>
        <taxon>Bacillota</taxon>
        <taxon>Bacilli</taxon>
        <taxon>Bacillales</taxon>
        <taxon>Bacillaceae</taxon>
        <taxon>Pontibacillus</taxon>
    </lineage>
</organism>
<keyword evidence="3" id="KW-1185">Reference proteome</keyword>
<protein>
    <submittedName>
        <fullName evidence="2">Uncharacterized protein</fullName>
    </submittedName>
</protein>
<feature type="region of interest" description="Disordered" evidence="1">
    <location>
        <begin position="24"/>
        <end position="91"/>
    </location>
</feature>
<name>A0ABV6LQZ6_9BACI</name>
<comment type="caution">
    <text evidence="2">The sequence shown here is derived from an EMBL/GenBank/DDBJ whole genome shotgun (WGS) entry which is preliminary data.</text>
</comment>
<dbReference type="RefSeq" id="WP_377349056.1">
    <property type="nucleotide sequence ID" value="NZ_JBHLTP010000011.1"/>
</dbReference>
<accession>A0ABV6LQZ6</accession>
<dbReference type="Proteomes" id="UP001589836">
    <property type="component" value="Unassembled WGS sequence"/>
</dbReference>
<evidence type="ECO:0000313" key="3">
    <source>
        <dbReference type="Proteomes" id="UP001589836"/>
    </source>
</evidence>
<dbReference type="EMBL" id="JBHLTP010000011">
    <property type="protein sequence ID" value="MFC0524749.1"/>
    <property type="molecule type" value="Genomic_DNA"/>
</dbReference>
<gene>
    <name evidence="2" type="ORF">ACFFGV_14320</name>
</gene>
<evidence type="ECO:0000256" key="1">
    <source>
        <dbReference type="SAM" id="MobiDB-lite"/>
    </source>
</evidence>